<dbReference type="GO" id="GO:0000976">
    <property type="term" value="F:transcription cis-regulatory region binding"/>
    <property type="evidence" value="ECO:0007669"/>
    <property type="project" value="TreeGrafter"/>
</dbReference>
<name>A0A975PDG1_9MICC</name>
<dbReference type="InterPro" id="IPR004111">
    <property type="entry name" value="Repressor_TetR_C"/>
</dbReference>
<dbReference type="Pfam" id="PF02909">
    <property type="entry name" value="TetR_C_1"/>
    <property type="match status" value="1"/>
</dbReference>
<evidence type="ECO:0000313" key="7">
    <source>
        <dbReference type="Proteomes" id="UP000680588"/>
    </source>
</evidence>
<organism evidence="6 7">
    <name type="scientific">Arthrobacter sunyaminii</name>
    <dbReference type="NCBI Taxonomy" id="2816859"/>
    <lineage>
        <taxon>Bacteria</taxon>
        <taxon>Bacillati</taxon>
        <taxon>Actinomycetota</taxon>
        <taxon>Actinomycetes</taxon>
        <taxon>Micrococcales</taxon>
        <taxon>Micrococcaceae</taxon>
        <taxon>Arthrobacter</taxon>
    </lineage>
</organism>
<keyword evidence="7" id="KW-1185">Reference proteome</keyword>
<dbReference type="SUPFAM" id="SSF46689">
    <property type="entry name" value="Homeodomain-like"/>
    <property type="match status" value="1"/>
</dbReference>
<evidence type="ECO:0000256" key="4">
    <source>
        <dbReference type="PROSITE-ProRule" id="PRU00335"/>
    </source>
</evidence>
<dbReference type="GO" id="GO:0045892">
    <property type="term" value="P:negative regulation of DNA-templated transcription"/>
    <property type="evidence" value="ECO:0007669"/>
    <property type="project" value="InterPro"/>
</dbReference>
<feature type="domain" description="HTH tetR-type" evidence="5">
    <location>
        <begin position="12"/>
        <end position="72"/>
    </location>
</feature>
<dbReference type="GO" id="GO:0003700">
    <property type="term" value="F:DNA-binding transcription factor activity"/>
    <property type="evidence" value="ECO:0007669"/>
    <property type="project" value="TreeGrafter"/>
</dbReference>
<feature type="DNA-binding region" description="H-T-H motif" evidence="4">
    <location>
        <begin position="35"/>
        <end position="54"/>
    </location>
</feature>
<reference evidence="6" key="1">
    <citation type="submission" date="2021-06" db="EMBL/GenBank/DDBJ databases">
        <title>Novel species in genus Arthrobacter.</title>
        <authorList>
            <person name="Zhang G."/>
        </authorList>
    </citation>
    <scope>NUCLEOTIDE SEQUENCE</scope>
    <source>
        <strain evidence="6">Zg-ZUI122</strain>
    </source>
</reference>
<proteinExistence type="predicted"/>
<keyword evidence="3" id="KW-0804">Transcription</keyword>
<dbReference type="Pfam" id="PF00440">
    <property type="entry name" value="TetR_N"/>
    <property type="match status" value="1"/>
</dbReference>
<evidence type="ECO:0000256" key="3">
    <source>
        <dbReference type="ARBA" id="ARBA00023163"/>
    </source>
</evidence>
<dbReference type="EMBL" id="CP076456">
    <property type="protein sequence ID" value="QWQ34732.1"/>
    <property type="molecule type" value="Genomic_DNA"/>
</dbReference>
<evidence type="ECO:0000313" key="6">
    <source>
        <dbReference type="EMBL" id="QWQ34732.1"/>
    </source>
</evidence>
<dbReference type="InterPro" id="IPR009057">
    <property type="entry name" value="Homeodomain-like_sf"/>
</dbReference>
<dbReference type="Gene3D" id="1.10.357.10">
    <property type="entry name" value="Tetracycline Repressor, domain 2"/>
    <property type="match status" value="1"/>
</dbReference>
<gene>
    <name evidence="6" type="ORF">KG104_09125</name>
</gene>
<dbReference type="Proteomes" id="UP000680588">
    <property type="component" value="Chromosome"/>
</dbReference>
<accession>A0A975PDG1</accession>
<dbReference type="PANTHER" id="PTHR30055:SF151">
    <property type="entry name" value="TRANSCRIPTIONAL REGULATORY PROTEIN"/>
    <property type="match status" value="1"/>
</dbReference>
<evidence type="ECO:0000256" key="1">
    <source>
        <dbReference type="ARBA" id="ARBA00023015"/>
    </source>
</evidence>
<dbReference type="AlphaFoldDB" id="A0A975PDG1"/>
<evidence type="ECO:0000256" key="2">
    <source>
        <dbReference type="ARBA" id="ARBA00023125"/>
    </source>
</evidence>
<dbReference type="PROSITE" id="PS50977">
    <property type="entry name" value="HTH_TETR_2"/>
    <property type="match status" value="1"/>
</dbReference>
<keyword evidence="2 4" id="KW-0238">DNA-binding</keyword>
<evidence type="ECO:0000259" key="5">
    <source>
        <dbReference type="PROSITE" id="PS50977"/>
    </source>
</evidence>
<dbReference type="RefSeq" id="WP_207346805.1">
    <property type="nucleotide sequence ID" value="NZ_CP076456.1"/>
</dbReference>
<dbReference type="InterPro" id="IPR036271">
    <property type="entry name" value="Tet_transcr_reg_TetR-rel_C_sf"/>
</dbReference>
<protein>
    <submittedName>
        <fullName evidence="6">TetR/AcrR family transcriptional regulator</fullName>
    </submittedName>
</protein>
<dbReference type="InterPro" id="IPR050109">
    <property type="entry name" value="HTH-type_TetR-like_transc_reg"/>
</dbReference>
<dbReference type="PANTHER" id="PTHR30055">
    <property type="entry name" value="HTH-TYPE TRANSCRIPTIONAL REGULATOR RUTR"/>
    <property type="match status" value="1"/>
</dbReference>
<dbReference type="SUPFAM" id="SSF48498">
    <property type="entry name" value="Tetracyclin repressor-like, C-terminal domain"/>
    <property type="match status" value="1"/>
</dbReference>
<keyword evidence="1" id="KW-0805">Transcription regulation</keyword>
<dbReference type="InterPro" id="IPR001647">
    <property type="entry name" value="HTH_TetR"/>
</dbReference>
<dbReference type="KEGG" id="asun:KG104_09125"/>
<sequence length="243" mass="26369">MLTPPGAQHRPELSARAIAACGVSLADQEGLESVSMRRIAETLGVSPMALYRHVGNRESLLLAMAGLAARRTELIPPPPASWQVMLRTMAESLWEGFVQHPWLLQIVLGPSRLLDMAPTGELEHLLRALQDAGLSDEECFDCVVGISAVVIGTSTLALAANPGPGVHRPSRPNAVVRFNDDDDGGAEPESMASAFRRRGITYDASRRSLDYAVDSFLRGIQARTHENLRTAQNTPSDPEKEQQ</sequence>